<organism evidence="1 2">
    <name type="scientific">Bombiscardovia coagulans</name>
    <dbReference type="NCBI Taxonomy" id="686666"/>
    <lineage>
        <taxon>Bacteria</taxon>
        <taxon>Bacillati</taxon>
        <taxon>Actinomycetota</taxon>
        <taxon>Actinomycetes</taxon>
        <taxon>Bifidobacteriales</taxon>
        <taxon>Bifidobacteriaceae</taxon>
        <taxon>Bombiscardovia</taxon>
    </lineage>
</organism>
<name>A0A261ET91_9BIFI</name>
<sequence length="226" mass="24554">MSQNLTLSNGGIVKKGYYGHIDAHGDVFMEPGVQFQTLRIYGNTTASTFRGSSLTVNGNLRLVGQMNVVTIQGQGGITGSCSLFANNVDFRGLIQTKGSIHVKHSFNFSGLITGQQLMVARNVNINGVADFEHLIAHHVYIRSLHPKVVPLKHVKWMVRPSKITTISCYQAELHKCGCRFIQANTIDLREGSFIYDAACIGSISTDKSSAAVMTLGGAKRLHVAGY</sequence>
<dbReference type="AlphaFoldDB" id="A0A261ET91"/>
<dbReference type="RefSeq" id="WP_094722606.1">
    <property type="nucleotide sequence ID" value="NZ_MWWS01000004.1"/>
</dbReference>
<comment type="caution">
    <text evidence="1">The sequence shown here is derived from an EMBL/GenBank/DDBJ whole genome shotgun (WGS) entry which is preliminary data.</text>
</comment>
<protein>
    <submittedName>
        <fullName evidence="1">Uncharacterized protein</fullName>
    </submittedName>
</protein>
<dbReference type="Proteomes" id="UP000216004">
    <property type="component" value="Unassembled WGS sequence"/>
</dbReference>
<evidence type="ECO:0000313" key="1">
    <source>
        <dbReference type="EMBL" id="OZG50071.1"/>
    </source>
</evidence>
<proteinExistence type="predicted"/>
<reference evidence="1 2" key="1">
    <citation type="journal article" date="2017" name="BMC Genomics">
        <title>Comparative genomic and phylogenomic analyses of the Bifidobacteriaceae family.</title>
        <authorList>
            <person name="Lugli G.A."/>
            <person name="Milani C."/>
            <person name="Turroni F."/>
            <person name="Duranti S."/>
            <person name="Mancabelli L."/>
            <person name="Mangifesta M."/>
            <person name="Ferrario C."/>
            <person name="Modesto M."/>
            <person name="Mattarelli P."/>
            <person name="Jiri K."/>
            <person name="van Sinderen D."/>
            <person name="Ventura M."/>
        </authorList>
    </citation>
    <scope>NUCLEOTIDE SEQUENCE [LARGE SCALE GENOMIC DNA]</scope>
    <source>
        <strain evidence="1 2">DSM 22924</strain>
    </source>
</reference>
<dbReference type="EMBL" id="MWWS01000004">
    <property type="protein sequence ID" value="OZG50071.1"/>
    <property type="molecule type" value="Genomic_DNA"/>
</dbReference>
<keyword evidence="2" id="KW-1185">Reference proteome</keyword>
<dbReference type="OrthoDB" id="3239687at2"/>
<accession>A0A261ET91</accession>
<evidence type="ECO:0000313" key="2">
    <source>
        <dbReference type="Proteomes" id="UP000216004"/>
    </source>
</evidence>
<gene>
    <name evidence="1" type="ORF">BOCO_0588</name>
</gene>